<dbReference type="Gene3D" id="3.40.1390.10">
    <property type="entry name" value="MurE/MurF, N-terminal domain"/>
    <property type="match status" value="1"/>
</dbReference>
<proteinExistence type="predicted"/>
<evidence type="ECO:0000256" key="2">
    <source>
        <dbReference type="ARBA" id="ARBA00022556"/>
    </source>
</evidence>
<dbReference type="GO" id="GO:0016020">
    <property type="term" value="C:membrane"/>
    <property type="evidence" value="ECO:0007669"/>
    <property type="project" value="GOC"/>
</dbReference>
<dbReference type="RefSeq" id="WP_161861771.1">
    <property type="nucleotide sequence ID" value="NZ_CP046620.1"/>
</dbReference>
<evidence type="ECO:0000313" key="6">
    <source>
        <dbReference type="EMBL" id="QHQ35206.1"/>
    </source>
</evidence>
<accession>A0A6P1T179</accession>
<evidence type="ECO:0000313" key="7">
    <source>
        <dbReference type="Proteomes" id="UP000464495"/>
    </source>
</evidence>
<dbReference type="EC" id="2.3.1.191" evidence="6"/>
<dbReference type="KEGG" id="amaq:GO499_08325"/>
<keyword evidence="4" id="KW-0443">Lipid metabolism</keyword>
<dbReference type="EMBL" id="CP046620">
    <property type="protein sequence ID" value="QHQ35206.1"/>
    <property type="molecule type" value="Genomic_DNA"/>
</dbReference>
<name>A0A6P1T179_9RHOB</name>
<keyword evidence="7" id="KW-1185">Reference proteome</keyword>
<evidence type="ECO:0000256" key="1">
    <source>
        <dbReference type="ARBA" id="ARBA00022516"/>
    </source>
</evidence>
<dbReference type="InterPro" id="IPR011004">
    <property type="entry name" value="Trimer_LpxA-like_sf"/>
</dbReference>
<dbReference type="Pfam" id="PF00132">
    <property type="entry name" value="Hexapep"/>
    <property type="match status" value="1"/>
</dbReference>
<dbReference type="PANTHER" id="PTHR43378">
    <property type="entry name" value="UDP-3-O-ACYLGLUCOSAMINE N-ACYLTRANSFERASE"/>
    <property type="match status" value="1"/>
</dbReference>
<dbReference type="NCBIfam" id="NF002060">
    <property type="entry name" value="PRK00892.1"/>
    <property type="match status" value="1"/>
</dbReference>
<gene>
    <name evidence="6" type="primary">lpxD</name>
    <name evidence="6" type="ORF">GO499_08325</name>
</gene>
<dbReference type="AlphaFoldDB" id="A0A6P1T179"/>
<keyword evidence="2" id="KW-0441">Lipid A biosynthesis</keyword>
<evidence type="ECO:0000256" key="3">
    <source>
        <dbReference type="ARBA" id="ARBA00022679"/>
    </source>
</evidence>
<dbReference type="InterPro" id="IPR001451">
    <property type="entry name" value="Hexapep"/>
</dbReference>
<dbReference type="GO" id="GO:0103118">
    <property type="term" value="F:UDP-3-O-[(3R)-3-hydroxyacyl]-glucosamine N-acyltransferase activity"/>
    <property type="evidence" value="ECO:0007669"/>
    <property type="project" value="UniProtKB-EC"/>
</dbReference>
<dbReference type="Gene3D" id="2.160.10.10">
    <property type="entry name" value="Hexapeptide repeat proteins"/>
    <property type="match status" value="1"/>
</dbReference>
<dbReference type="NCBIfam" id="TIGR01853">
    <property type="entry name" value="lipid_A_lpxD"/>
    <property type="match status" value="1"/>
</dbReference>
<keyword evidence="5 6" id="KW-0012">Acyltransferase</keyword>
<dbReference type="InterPro" id="IPR007691">
    <property type="entry name" value="LpxD"/>
</dbReference>
<reference evidence="6 7" key="1">
    <citation type="submission" date="2019-12" db="EMBL/GenBank/DDBJ databases">
        <title>Complete genome sequence of Algicella marina strain 9Alg 56(T) isolated from the red alga Tichocarpus crinitus.</title>
        <authorList>
            <person name="Kim S.-G."/>
            <person name="Nedashkovskaya O.I."/>
        </authorList>
    </citation>
    <scope>NUCLEOTIDE SEQUENCE [LARGE SCALE GENOMIC DNA]</scope>
    <source>
        <strain evidence="6 7">9Alg 56</strain>
    </source>
</reference>
<organism evidence="6 7">
    <name type="scientific">Algicella marina</name>
    <dbReference type="NCBI Taxonomy" id="2683284"/>
    <lineage>
        <taxon>Bacteria</taxon>
        <taxon>Pseudomonadati</taxon>
        <taxon>Pseudomonadota</taxon>
        <taxon>Alphaproteobacteria</taxon>
        <taxon>Rhodobacterales</taxon>
        <taxon>Paracoccaceae</taxon>
        <taxon>Algicella</taxon>
    </lineage>
</organism>
<dbReference type="GO" id="GO:0009245">
    <property type="term" value="P:lipid A biosynthetic process"/>
    <property type="evidence" value="ECO:0007669"/>
    <property type="project" value="UniProtKB-KW"/>
</dbReference>
<evidence type="ECO:0000256" key="4">
    <source>
        <dbReference type="ARBA" id="ARBA00023098"/>
    </source>
</evidence>
<keyword evidence="3 6" id="KW-0808">Transferase</keyword>
<dbReference type="CDD" id="cd03352">
    <property type="entry name" value="LbH_LpxD"/>
    <property type="match status" value="1"/>
</dbReference>
<evidence type="ECO:0000256" key="5">
    <source>
        <dbReference type="ARBA" id="ARBA00023315"/>
    </source>
</evidence>
<dbReference type="SUPFAM" id="SSF51161">
    <property type="entry name" value="Trimeric LpxA-like enzymes"/>
    <property type="match status" value="1"/>
</dbReference>
<keyword evidence="1" id="KW-0444">Lipid biosynthesis</keyword>
<protein>
    <submittedName>
        <fullName evidence="6">UDP-3-O-(3-hydroxymyristoyl)glucosamine N-acyltransferase</fullName>
        <ecNumber evidence="6">2.3.1.191</ecNumber>
    </submittedName>
</protein>
<dbReference type="GO" id="GO:0016410">
    <property type="term" value="F:N-acyltransferase activity"/>
    <property type="evidence" value="ECO:0007669"/>
    <property type="project" value="InterPro"/>
</dbReference>
<sequence length="363" mass="37204">MSYSVEELAKALGAEAAGDLGLRVTAPAEPGRAGPEHVAMAMEKKFVGQLADGKALVAIVAEGTDWEALGLRAAIFAPRSRYVMAGIGKLFERPLKIAPGIHPTAVIEDGAEIGAGAAIGPFVHVQSGARIGVRARISSHCSIGENTVIGDDLLLFPGAHIGPHVRIGNRFIGQIGVSVGGDGFSFVSPQPGAVEEARSTGKISEASRTAGFARINSMGGVVIGDDVEMGANSAVDRGTVADTKIGDGTKLDGLVMVGHNVTIGNHCLLCGQSGVAGSSVIGDRVVLAGQAGIADHINIGSDVIITAQTGINANVPSGKIMMGTPAMPMDVSVNVYKATRRLPRLLTKLQEAEKRVSKAGLKE</sequence>
<dbReference type="PANTHER" id="PTHR43378:SF2">
    <property type="entry name" value="UDP-3-O-ACYLGLUCOSAMINE N-ACYLTRANSFERASE 1, MITOCHONDRIAL-RELATED"/>
    <property type="match status" value="1"/>
</dbReference>
<dbReference type="Proteomes" id="UP000464495">
    <property type="component" value="Chromosome"/>
</dbReference>